<evidence type="ECO:0000256" key="4">
    <source>
        <dbReference type="ARBA" id="ARBA00022679"/>
    </source>
</evidence>
<dbReference type="Gene3D" id="3.40.50.2000">
    <property type="entry name" value="Glycogen Phosphorylase B"/>
    <property type="match status" value="1"/>
</dbReference>
<proteinExistence type="inferred from homology"/>
<keyword evidence="9" id="KW-1185">Reference proteome</keyword>
<keyword evidence="7" id="KW-1133">Transmembrane helix</keyword>
<dbReference type="SUPFAM" id="SSF53756">
    <property type="entry name" value="UDP-Glycosyltransferase/glycogen phosphorylase"/>
    <property type="match status" value="1"/>
</dbReference>
<dbReference type="InterPro" id="IPR050271">
    <property type="entry name" value="UDP-glycosyltransferase"/>
</dbReference>
<dbReference type="PANTHER" id="PTHR48043">
    <property type="entry name" value="EG:EG0003.4 PROTEIN-RELATED"/>
    <property type="match status" value="1"/>
</dbReference>
<evidence type="ECO:0000256" key="2">
    <source>
        <dbReference type="ARBA" id="ARBA00012544"/>
    </source>
</evidence>
<dbReference type="PANTHER" id="PTHR48043:SF145">
    <property type="entry name" value="FI06409P-RELATED"/>
    <property type="match status" value="1"/>
</dbReference>
<dbReference type="AlphaFoldDB" id="A0A3P7HZH3"/>
<gene>
    <name evidence="8" type="ORF">SVUK_LOCUS588</name>
</gene>
<dbReference type="OrthoDB" id="5835829at2759"/>
<feature type="transmembrane region" description="Helical" evidence="7">
    <location>
        <begin position="359"/>
        <end position="386"/>
    </location>
</feature>
<comment type="similarity">
    <text evidence="1">Belongs to the UDP-glycosyltransferase family.</text>
</comment>
<dbReference type="InterPro" id="IPR002213">
    <property type="entry name" value="UDP_glucos_trans"/>
</dbReference>
<keyword evidence="7" id="KW-0812">Transmembrane</keyword>
<dbReference type="Pfam" id="PF00201">
    <property type="entry name" value="UDPGT"/>
    <property type="match status" value="1"/>
</dbReference>
<dbReference type="EMBL" id="UYYB01001008">
    <property type="protein sequence ID" value="VDM65590.1"/>
    <property type="molecule type" value="Genomic_DNA"/>
</dbReference>
<evidence type="ECO:0000313" key="9">
    <source>
        <dbReference type="Proteomes" id="UP000270094"/>
    </source>
</evidence>
<protein>
    <recommendedName>
        <fullName evidence="2">glucuronosyltransferase</fullName>
        <ecNumber evidence="2">2.4.1.17</ecNumber>
    </recommendedName>
</protein>
<evidence type="ECO:0000256" key="3">
    <source>
        <dbReference type="ARBA" id="ARBA00022676"/>
    </source>
</evidence>
<dbReference type="FunFam" id="3.40.50.2000:FF:000021">
    <property type="entry name" value="UDP-glucuronosyltransferase"/>
    <property type="match status" value="1"/>
</dbReference>
<reference evidence="8 9" key="1">
    <citation type="submission" date="2018-11" db="EMBL/GenBank/DDBJ databases">
        <authorList>
            <consortium name="Pathogen Informatics"/>
        </authorList>
    </citation>
    <scope>NUCLEOTIDE SEQUENCE [LARGE SCALE GENOMIC DNA]</scope>
</reference>
<evidence type="ECO:0000256" key="7">
    <source>
        <dbReference type="SAM" id="Phobius"/>
    </source>
</evidence>
<evidence type="ECO:0000256" key="6">
    <source>
        <dbReference type="ARBA" id="ARBA00047475"/>
    </source>
</evidence>
<organism evidence="8 9">
    <name type="scientific">Strongylus vulgaris</name>
    <name type="common">Blood worm</name>
    <dbReference type="NCBI Taxonomy" id="40348"/>
    <lineage>
        <taxon>Eukaryota</taxon>
        <taxon>Metazoa</taxon>
        <taxon>Ecdysozoa</taxon>
        <taxon>Nematoda</taxon>
        <taxon>Chromadorea</taxon>
        <taxon>Rhabditida</taxon>
        <taxon>Rhabditina</taxon>
        <taxon>Rhabditomorpha</taxon>
        <taxon>Strongyloidea</taxon>
        <taxon>Strongylidae</taxon>
        <taxon>Strongylus</taxon>
    </lineage>
</organism>
<dbReference type="EC" id="2.4.1.17" evidence="2"/>
<sequence length="398" mass="45138">MFDVCSVGLVYEAKIPAWIWLNSGSIMDYIAYRIGVPIIPSYVPRFLLEIIFLAMMMEAGAEMSFLKRVKSVIGHGLTNLIWTKLVADPETQLFRTFVSPDFPDLIDLAAKCPLIMANTNDLYELPRPTLAKIVNIGGVGMVSEEKPLNEVLSKSILDIIDRSDGVVLFSFGSVAPMWKMPTSWKKMFMAAFQRFPTYQFLLRYEKDDINDILPPNVHLFKWMPQSDLLRHPKTKAFITHGGYNSFQEAVHTGVPCITIPLFGDQSKNALLAEHHGFSLVLRKGELSKEIIYSALKEIISNPRYKEAASRLSRMVKQQPVNPTELLVRWSEFVAEFQTLENLAPFGTKLNFIQYHSLDVIAFLLTVAILVLILAIKLLKFILKLLWSILSQLKKEKAA</sequence>
<keyword evidence="3" id="KW-0328">Glycosyltransferase</keyword>
<keyword evidence="5" id="KW-0732">Signal</keyword>
<dbReference type="GO" id="GO:0015020">
    <property type="term" value="F:glucuronosyltransferase activity"/>
    <property type="evidence" value="ECO:0007669"/>
    <property type="project" value="UniProtKB-EC"/>
</dbReference>
<comment type="catalytic activity">
    <reaction evidence="6">
        <text>glucuronate acceptor + UDP-alpha-D-glucuronate = acceptor beta-D-glucuronoside + UDP + H(+)</text>
        <dbReference type="Rhea" id="RHEA:21032"/>
        <dbReference type="ChEBI" id="CHEBI:15378"/>
        <dbReference type="ChEBI" id="CHEBI:58052"/>
        <dbReference type="ChEBI" id="CHEBI:58223"/>
        <dbReference type="ChEBI" id="CHEBI:132367"/>
        <dbReference type="ChEBI" id="CHEBI:132368"/>
        <dbReference type="EC" id="2.4.1.17"/>
    </reaction>
</comment>
<dbReference type="Proteomes" id="UP000270094">
    <property type="component" value="Unassembled WGS sequence"/>
</dbReference>
<name>A0A3P7HZH3_STRVU</name>
<accession>A0A3P7HZH3</accession>
<evidence type="ECO:0000313" key="8">
    <source>
        <dbReference type="EMBL" id="VDM65590.1"/>
    </source>
</evidence>
<keyword evidence="4" id="KW-0808">Transferase</keyword>
<dbReference type="CDD" id="cd03784">
    <property type="entry name" value="GT1_Gtf-like"/>
    <property type="match status" value="1"/>
</dbReference>
<evidence type="ECO:0000256" key="5">
    <source>
        <dbReference type="ARBA" id="ARBA00022729"/>
    </source>
</evidence>
<keyword evidence="7" id="KW-0472">Membrane</keyword>
<evidence type="ECO:0000256" key="1">
    <source>
        <dbReference type="ARBA" id="ARBA00009995"/>
    </source>
</evidence>